<organism evidence="1 2">
    <name type="scientific">Acetobacter cerevisiae</name>
    <dbReference type="NCBI Taxonomy" id="178900"/>
    <lineage>
        <taxon>Bacteria</taxon>
        <taxon>Pseudomonadati</taxon>
        <taxon>Pseudomonadota</taxon>
        <taxon>Alphaproteobacteria</taxon>
        <taxon>Acetobacterales</taxon>
        <taxon>Acetobacteraceae</taxon>
        <taxon>Acetobacter</taxon>
    </lineage>
</organism>
<comment type="caution">
    <text evidence="1">The sequence shown here is derived from an EMBL/GenBank/DDBJ whole genome shotgun (WGS) entry which is preliminary data.</text>
</comment>
<reference evidence="1 2" key="1">
    <citation type="submission" date="2015-06" db="EMBL/GenBank/DDBJ databases">
        <title>Improved classification and identification of acetic acid bacteria using matrix-assisted laser desorption/ionization time-of-flight mass spectrometry; Gluconobacter nephelii and Gluconobacter uchimurae are later heterotypic synonyms of Gluconobacter japonicus and Gluconobacter oxydans, respectively.</title>
        <authorList>
            <person name="Li L."/>
            <person name="Cleenwerck I."/>
            <person name="De Vuyst L."/>
            <person name="Vandamme P."/>
        </authorList>
    </citation>
    <scope>NUCLEOTIDE SEQUENCE [LARGE SCALE GENOMIC DNA]</scope>
    <source>
        <strain evidence="1 2">LMG 1625</strain>
    </source>
</reference>
<evidence type="ECO:0000313" key="2">
    <source>
        <dbReference type="Proteomes" id="UP000075473"/>
    </source>
</evidence>
<gene>
    <name evidence="1" type="ORF">AD928_00170</name>
</gene>
<name>A0A149R2A2_9PROT</name>
<accession>A0A149R2A2</accession>
<evidence type="ECO:0000313" key="1">
    <source>
        <dbReference type="EMBL" id="KXV03675.1"/>
    </source>
</evidence>
<dbReference type="AlphaFoldDB" id="A0A149R2A2"/>
<dbReference type="PATRIC" id="fig|178900.5.peg.299"/>
<dbReference type="Proteomes" id="UP000075473">
    <property type="component" value="Unassembled WGS sequence"/>
</dbReference>
<sequence length="68" mass="7589">MKSMGAMVNAPEGFKVYQAKNGDKYYESPEGLIYGPGSKDGDRRGNLTEGLYIGLDYEKVCFVEKKFP</sequence>
<proteinExistence type="predicted"/>
<dbReference type="EMBL" id="LHZA01000029">
    <property type="protein sequence ID" value="KXV03675.1"/>
    <property type="molecule type" value="Genomic_DNA"/>
</dbReference>
<protein>
    <submittedName>
        <fullName evidence="1">Uncharacterized protein</fullName>
    </submittedName>
</protein>